<feature type="non-terminal residue" evidence="2">
    <location>
        <position position="627"/>
    </location>
</feature>
<feature type="region of interest" description="Disordered" evidence="1">
    <location>
        <begin position="101"/>
        <end position="198"/>
    </location>
</feature>
<evidence type="ECO:0000256" key="1">
    <source>
        <dbReference type="SAM" id="MobiDB-lite"/>
    </source>
</evidence>
<evidence type="ECO:0000313" key="2">
    <source>
        <dbReference type="EMBL" id="GJT08720.1"/>
    </source>
</evidence>
<comment type="caution">
    <text evidence="2">The sequence shown here is derived from an EMBL/GenBank/DDBJ whole genome shotgun (WGS) entry which is preliminary data.</text>
</comment>
<feature type="region of interest" description="Disordered" evidence="1">
    <location>
        <begin position="522"/>
        <end position="541"/>
    </location>
</feature>
<feature type="compositionally biased region" description="Basic and acidic residues" evidence="1">
    <location>
        <begin position="360"/>
        <end position="372"/>
    </location>
</feature>
<feature type="region of interest" description="Disordered" evidence="1">
    <location>
        <begin position="570"/>
        <end position="593"/>
    </location>
</feature>
<feature type="region of interest" description="Disordered" evidence="1">
    <location>
        <begin position="1"/>
        <end position="65"/>
    </location>
</feature>
<gene>
    <name evidence="2" type="ORF">Tco_0843182</name>
</gene>
<feature type="compositionally biased region" description="Acidic residues" evidence="1">
    <location>
        <begin position="130"/>
        <end position="144"/>
    </location>
</feature>
<reference evidence="2" key="2">
    <citation type="submission" date="2022-01" db="EMBL/GenBank/DDBJ databases">
        <authorList>
            <person name="Yamashiro T."/>
            <person name="Shiraishi A."/>
            <person name="Satake H."/>
            <person name="Nakayama K."/>
        </authorList>
    </citation>
    <scope>NUCLEOTIDE SEQUENCE</scope>
</reference>
<accession>A0ABQ5B1G8</accession>
<feature type="region of interest" description="Disordered" evidence="1">
    <location>
        <begin position="316"/>
        <end position="372"/>
    </location>
</feature>
<feature type="compositionally biased region" description="Basic and acidic residues" evidence="1">
    <location>
        <begin position="113"/>
        <end position="129"/>
    </location>
</feature>
<keyword evidence="3" id="KW-1185">Reference proteome</keyword>
<feature type="compositionally biased region" description="Basic and acidic residues" evidence="1">
    <location>
        <begin position="316"/>
        <end position="339"/>
    </location>
</feature>
<protein>
    <submittedName>
        <fullName evidence="2">Uncharacterized protein</fullName>
    </submittedName>
</protein>
<dbReference type="Proteomes" id="UP001151760">
    <property type="component" value="Unassembled WGS sequence"/>
</dbReference>
<sequence>MLKVAKLSKEPEQSLIPPSGEVNVDDTTDKSLSRASVQPVTQPKAPTDLMTKKKKIPPSSKPESPYKVRVILPKKAVAETQHAKVTVATADDTRSLVASELAQDQGNQPLAADAEKVQDQKNQEVKESELDPMEDVTFDQIMDEIDQRNKDAEKAERSQRSVSDDHDVIDITPKDDEGDASDSGLCSMPDDDLASLTAQSDPLGHLHKESCLLNKKVNRLKSNITKQVSVSIQSFMPLIIADTLKEHLPGLLSDALKDTLPQLIKDSIKNFVSKSIAEELPQIEAQDLRLMFKDMFSLLEAAEVFKKANTEGEKWEKNNPEYLAKEKDALRPDQSKGEQESGATTTAIDQGEQSSAQEKSLGEKDTNDEPPVKKLKFIIPTSSAIPSQTPLNSIMPELLQKPDANKMTMDQFTEHLTNTTSSIFSPSLPREPTPPRNEQKGKGIATEDLIKDIMPFMKEGGSALKILSFKSFVIPEGQLTQEDVMAQHKEMKRLAYLKAEKEKSEKSLKKILNPATIKAQTQKMAMVEQSRPKGKRGIPEFSKDIPRWQYSNTTITLGRRKQASLRCSDLQNRQENQVSHKRRTKGDYEFNPVPSTNCYPDSEIVQNYSQKLEDSTSLAFRFVIGKA</sequence>
<feature type="compositionally biased region" description="Basic and acidic residues" evidence="1">
    <location>
        <begin position="145"/>
        <end position="175"/>
    </location>
</feature>
<feature type="compositionally biased region" description="Polar residues" evidence="1">
    <location>
        <begin position="341"/>
        <end position="358"/>
    </location>
</feature>
<proteinExistence type="predicted"/>
<evidence type="ECO:0000313" key="3">
    <source>
        <dbReference type="Proteomes" id="UP001151760"/>
    </source>
</evidence>
<dbReference type="EMBL" id="BQNB010012853">
    <property type="protein sequence ID" value="GJT08720.1"/>
    <property type="molecule type" value="Genomic_DNA"/>
</dbReference>
<name>A0ABQ5B1G8_9ASTR</name>
<organism evidence="2 3">
    <name type="scientific">Tanacetum coccineum</name>
    <dbReference type="NCBI Taxonomy" id="301880"/>
    <lineage>
        <taxon>Eukaryota</taxon>
        <taxon>Viridiplantae</taxon>
        <taxon>Streptophyta</taxon>
        <taxon>Embryophyta</taxon>
        <taxon>Tracheophyta</taxon>
        <taxon>Spermatophyta</taxon>
        <taxon>Magnoliopsida</taxon>
        <taxon>eudicotyledons</taxon>
        <taxon>Gunneridae</taxon>
        <taxon>Pentapetalae</taxon>
        <taxon>asterids</taxon>
        <taxon>campanulids</taxon>
        <taxon>Asterales</taxon>
        <taxon>Asteraceae</taxon>
        <taxon>Asteroideae</taxon>
        <taxon>Anthemideae</taxon>
        <taxon>Anthemidinae</taxon>
        <taxon>Tanacetum</taxon>
    </lineage>
</organism>
<reference evidence="2" key="1">
    <citation type="journal article" date="2022" name="Int. J. Mol. Sci.">
        <title>Draft Genome of Tanacetum Coccineum: Genomic Comparison of Closely Related Tanacetum-Family Plants.</title>
        <authorList>
            <person name="Yamashiro T."/>
            <person name="Shiraishi A."/>
            <person name="Nakayama K."/>
            <person name="Satake H."/>
        </authorList>
    </citation>
    <scope>NUCLEOTIDE SEQUENCE</scope>
</reference>
<feature type="region of interest" description="Disordered" evidence="1">
    <location>
        <begin position="420"/>
        <end position="442"/>
    </location>
</feature>